<protein>
    <recommendedName>
        <fullName evidence="2">T9SS-like galactose binding domain-containing protein</fullName>
    </recommendedName>
</protein>
<dbReference type="InterPro" id="IPR056600">
    <property type="entry name" value="GBD_T9SS_assoc"/>
</dbReference>
<feature type="chain" id="PRO_5042205693" description="T9SS-like galactose binding domain-containing protein" evidence="1">
    <location>
        <begin position="20"/>
        <end position="1544"/>
    </location>
</feature>
<feature type="domain" description="T9SS-like galactose binding" evidence="2">
    <location>
        <begin position="829"/>
        <end position="952"/>
    </location>
</feature>
<dbReference type="RefSeq" id="WP_255039349.1">
    <property type="nucleotide sequence ID" value="NZ_RJUF01000185.1"/>
</dbReference>
<dbReference type="InterPro" id="IPR055015">
    <property type="entry name" value="GCX_COOH"/>
</dbReference>
<evidence type="ECO:0000259" key="2">
    <source>
        <dbReference type="Pfam" id="PF23759"/>
    </source>
</evidence>
<dbReference type="Proteomes" id="UP001204144">
    <property type="component" value="Unassembled WGS sequence"/>
</dbReference>
<feature type="domain" description="T9SS-like galactose binding" evidence="2">
    <location>
        <begin position="285"/>
        <end position="412"/>
    </location>
</feature>
<dbReference type="EMBL" id="RJUF01000185">
    <property type="protein sequence ID" value="MCP9765629.1"/>
    <property type="molecule type" value="Genomic_DNA"/>
</dbReference>
<organism evidence="3 4">
    <name type="scientific">Lacihabitans soyangensis</name>
    <dbReference type="NCBI Taxonomy" id="869394"/>
    <lineage>
        <taxon>Bacteria</taxon>
        <taxon>Pseudomonadati</taxon>
        <taxon>Bacteroidota</taxon>
        <taxon>Cytophagia</taxon>
        <taxon>Cytophagales</taxon>
        <taxon>Leadbetterellaceae</taxon>
        <taxon>Lacihabitans</taxon>
    </lineage>
</organism>
<feature type="domain" description="T9SS-like galactose binding" evidence="2">
    <location>
        <begin position="686"/>
        <end position="819"/>
    </location>
</feature>
<dbReference type="Pfam" id="PF23759">
    <property type="entry name" value="GBD_T9SS_assoc"/>
    <property type="match status" value="8"/>
</dbReference>
<feature type="domain" description="T9SS-like galactose binding" evidence="2">
    <location>
        <begin position="151"/>
        <end position="268"/>
    </location>
</feature>
<evidence type="ECO:0000313" key="3">
    <source>
        <dbReference type="EMBL" id="MCP9765629.1"/>
    </source>
</evidence>
<evidence type="ECO:0000313" key="4">
    <source>
        <dbReference type="Proteomes" id="UP001204144"/>
    </source>
</evidence>
<proteinExistence type="predicted"/>
<name>A0AAE3H7P4_9BACT</name>
<feature type="signal peptide" evidence="1">
    <location>
        <begin position="1"/>
        <end position="19"/>
    </location>
</feature>
<reference evidence="3 4" key="1">
    <citation type="submission" date="2018-11" db="EMBL/GenBank/DDBJ databases">
        <title>Novel bacteria species description.</title>
        <authorList>
            <person name="Han J.-H."/>
        </authorList>
    </citation>
    <scope>NUCLEOTIDE SEQUENCE [LARGE SCALE GENOMIC DNA]</scope>
    <source>
        <strain evidence="3 4">KCTC23259</strain>
    </source>
</reference>
<evidence type="ECO:0000256" key="1">
    <source>
        <dbReference type="SAM" id="SignalP"/>
    </source>
</evidence>
<feature type="domain" description="T9SS-like galactose binding" evidence="2">
    <location>
        <begin position="968"/>
        <end position="1087"/>
    </location>
</feature>
<keyword evidence="4" id="KW-1185">Reference proteome</keyword>
<gene>
    <name evidence="3" type="ORF">EGI31_22060</name>
</gene>
<feature type="domain" description="T9SS-like galactose binding" evidence="2">
    <location>
        <begin position="423"/>
        <end position="534"/>
    </location>
</feature>
<feature type="domain" description="T9SS-like galactose binding" evidence="2">
    <location>
        <begin position="1128"/>
        <end position="1213"/>
    </location>
</feature>
<comment type="caution">
    <text evidence="3">The sequence shown here is derived from an EMBL/GenBank/DDBJ whole genome shotgun (WGS) entry which is preliminary data.</text>
</comment>
<accession>A0AAE3H7P4</accession>
<feature type="domain" description="T9SS-like galactose binding" evidence="2">
    <location>
        <begin position="549"/>
        <end position="671"/>
    </location>
</feature>
<dbReference type="NCBIfam" id="NF045639">
    <property type="entry name" value="GCX_COOH"/>
    <property type="match status" value="1"/>
</dbReference>
<sequence>MKKIYVLFVLILSVYSVYAQAPANVDCANAVVLTSANTCSPTAGTNVGVENSEYDGCDFNKYMVWYQFTATSASQIVQISPGTIQDFYFDIYEEDCSTRFGFCRYTSYNSTASINLTGLTIGNVYKIAVSTASDTNLGTFDICLINAMPPANDECTAAVPLTIQPSNVPAVRTNGTTQFATQSLAGCSGTADDDVWYSFTATQTSHRLFLKMLNFQGSAEVSLFSGTCGALVAKQCVSSGLSTLDNSSALFTALTIGETYFFRVYSSGGVGEGGTFSVAITANPTNDNCLSAVGLTSALGEDFSGAIAGSSFDATQSSLDCNLQTTTDDDVWYSFVATQAVHKIKVKGWNSNLGRIQAFSGSCAALVSLGCNTTTFSGDTAINVLSGLTTGQTYFFRVYSGTTTSNQSLFSVAVTTPVFSPYDDCATALAITASSNSTCTETVVSSANSFPSAITGTCNDIARDIYLKFVATSTQHRIKIVSVENYSFTASFHAGVCGSLQHLRCGGSIDSLSNLGGLTVGQTYFIRIVPSTVAALSFRVCVTSPNFAANDECSGAIALTPSGNALSCNTFAGNLQNSSQSIIKECNAGTGNNTTLVRDVWYKFTASATQQRIRFSKISGGNFKFEVYAGSCGTLTFLECSGDISTFEERVVLGLTVGNEYFIRVFSTSFSVTSFEGCIKNITPPANDICSTATTLTHHATWLSSNYVVGSTLDANATTGTNSCGQANAFDVWYKFTAASTSALVAIARHTTEIEMTTPVVAVYTGDCNAISQITCLTTSMVSTTENFLKLTTLTIGQTYLIRVYASTATTATQGSFRIQVNQETVAPTNNDCASPTALGIQANTLTATFVPGNTTNATASTQALSCTGIGSIDDDVWYSFTATKTRVRLRISANFVQPSFVVYSGTCSALTALTCSGAVSGEFSQDRLVTGLTVGQTYLIRVFSSTSSATVRGRFSIALTDDVDAPANDLCANATVLSVSATNVPQFTSGSNMMSSNEQTTCHQGGEVWYKFTATATSHRVYYNGFISNAIVSVFSGTCGALTLNNCMLVANGSSGFNVTSLTIGTDYYITVGSQFTVLHNQGTFKIAVTSLTVPVNNLCTGAIPLVNGSFHSTEGATGDTPDCYYKTKQDVWFTTVATHTKMNIYVENLSTNSAITVYSGTCGNLTQIGCSYSIAQFGLKNNSVILTGLTVGQTYYVRVISTGENTSGFSTIEIPLEFKIYAINATEITENPHYTTTCLTTNLLPNPGFEYYETCPTNFTPTPATQGQWLSPNNHWKIPTRGSADYFNDCGEYNSNIETPFNVRFGIQSPRNGGAYAGFFTGINGYREYLGTQLTAPMQVGKRYLLSMWVSRADYMQYATNNIGFGLNIGERIVSTYDTLAVQRTVLPTNNTLVTDTENWVNISAEITADQAYTHLYLGNFFRDGQTIITLTPPGTRTYGNSEHINAYYYVDDVFVGELNNTIACGASNCNSIIVLNSPTDDISGGSTTKQTNLELKANITIQGNANVLFQSNKSILMDATQGVFEVKNGVVFEAKIGGCVN</sequence>
<keyword evidence="1" id="KW-0732">Signal</keyword>